<dbReference type="GO" id="GO:0044539">
    <property type="term" value="P:long-chain fatty acid import into cell"/>
    <property type="evidence" value="ECO:0007669"/>
    <property type="project" value="TreeGrafter"/>
</dbReference>
<name>A0A8C8BKR9_9STRI</name>
<evidence type="ECO:0000256" key="1">
    <source>
        <dbReference type="ARBA" id="ARBA00006432"/>
    </source>
</evidence>
<protein>
    <submittedName>
        <fullName evidence="3">Uncharacterized protein</fullName>
    </submittedName>
</protein>
<dbReference type="PANTHER" id="PTHR43107:SF22">
    <property type="entry name" value="VERY LONG-CHAIN ACYL-COA SYNTHETASE"/>
    <property type="match status" value="1"/>
</dbReference>
<evidence type="ECO:0000313" key="3">
    <source>
        <dbReference type="Ensembl" id="ENSOSUP00000022806.1"/>
    </source>
</evidence>
<sequence length="82" mass="9583">MAAIIHKPHQPFNGEKLYKHVVELLSNYAQLCFLRIIDVVQITITFKHQKRHLVNEGFTPEVICEPLHFMYEPNVVSGEIRL</sequence>
<keyword evidence="4" id="KW-1185">Reference proteome</keyword>
<dbReference type="Proteomes" id="UP000694552">
    <property type="component" value="Unplaced"/>
</dbReference>
<dbReference type="PANTHER" id="PTHR43107">
    <property type="entry name" value="LONG-CHAIN FATTY ACID TRANSPORT PROTEIN"/>
    <property type="match status" value="1"/>
</dbReference>
<dbReference type="Ensembl" id="ENSOSUT00000023506.1">
    <property type="protein sequence ID" value="ENSOSUP00000022806.1"/>
    <property type="gene ID" value="ENSOSUG00000015658.1"/>
</dbReference>
<reference evidence="3" key="1">
    <citation type="submission" date="2025-08" db="UniProtKB">
        <authorList>
            <consortium name="Ensembl"/>
        </authorList>
    </citation>
    <scope>IDENTIFICATION</scope>
</reference>
<dbReference type="GO" id="GO:0005886">
    <property type="term" value="C:plasma membrane"/>
    <property type="evidence" value="ECO:0007669"/>
    <property type="project" value="TreeGrafter"/>
</dbReference>
<reference evidence="3" key="2">
    <citation type="submission" date="2025-09" db="UniProtKB">
        <authorList>
            <consortium name="Ensembl"/>
        </authorList>
    </citation>
    <scope>IDENTIFICATION</scope>
</reference>
<dbReference type="GO" id="GO:0005789">
    <property type="term" value="C:endoplasmic reticulum membrane"/>
    <property type="evidence" value="ECO:0007669"/>
    <property type="project" value="TreeGrafter"/>
</dbReference>
<keyword evidence="2" id="KW-0436">Ligase</keyword>
<evidence type="ECO:0000313" key="4">
    <source>
        <dbReference type="Proteomes" id="UP000694552"/>
    </source>
</evidence>
<accession>A0A8C8BKR9</accession>
<proteinExistence type="inferred from homology"/>
<evidence type="ECO:0000256" key="2">
    <source>
        <dbReference type="ARBA" id="ARBA00022598"/>
    </source>
</evidence>
<comment type="similarity">
    <text evidence="1">Belongs to the ATP-dependent AMP-binding enzyme family.</text>
</comment>
<organism evidence="3 4">
    <name type="scientific">Otus sunia</name>
    <name type="common">Oriental scops-owl</name>
    <dbReference type="NCBI Taxonomy" id="257818"/>
    <lineage>
        <taxon>Eukaryota</taxon>
        <taxon>Metazoa</taxon>
        <taxon>Chordata</taxon>
        <taxon>Craniata</taxon>
        <taxon>Vertebrata</taxon>
        <taxon>Euteleostomi</taxon>
        <taxon>Archelosauria</taxon>
        <taxon>Archosauria</taxon>
        <taxon>Dinosauria</taxon>
        <taxon>Saurischia</taxon>
        <taxon>Theropoda</taxon>
        <taxon>Coelurosauria</taxon>
        <taxon>Aves</taxon>
        <taxon>Neognathae</taxon>
        <taxon>Neoaves</taxon>
        <taxon>Telluraves</taxon>
        <taxon>Strigiformes</taxon>
        <taxon>Strigidae</taxon>
        <taxon>Otus</taxon>
    </lineage>
</organism>
<dbReference type="GO" id="GO:0005324">
    <property type="term" value="F:long-chain fatty acid transmembrane transporter activity"/>
    <property type="evidence" value="ECO:0007669"/>
    <property type="project" value="TreeGrafter"/>
</dbReference>
<dbReference type="GO" id="GO:0004467">
    <property type="term" value="F:long-chain fatty acid-CoA ligase activity"/>
    <property type="evidence" value="ECO:0007669"/>
    <property type="project" value="TreeGrafter"/>
</dbReference>
<dbReference type="AlphaFoldDB" id="A0A8C8BKR9"/>